<proteinExistence type="predicted"/>
<dbReference type="InParanoid" id="A0A098DCN8"/>
<accession>A0A098DCN8</accession>
<dbReference type="VEuPathDB" id="FungiDB:FGRAMPH1_01G08819"/>
<dbReference type="EnsemblFungi" id="CEF76212">
    <property type="protein sequence ID" value="CEF76212"/>
    <property type="gene ID" value="FGRRES_07982_M"/>
</dbReference>
<reference evidence="2" key="4">
    <citation type="submission" date="2017-01" db="UniProtKB">
        <authorList>
            <consortium name="EnsemblFungi"/>
        </authorList>
    </citation>
    <scope>IDENTIFICATION</scope>
    <source>
        <strain evidence="2">PH-1 / ATCC MYA-4620 / FGSC 9075 / NRRL 31084</strain>
    </source>
</reference>
<sequence length="476" mass="54117">MALLKREWPSWLTETRDPARVWVRDRFLIPLYEEIREKLPEYTPATLLSSADRIKITALRHYKQTVRPSHEAARIDIRIDFPNNRTPFLDLSIVCDRTAGEAATDKRGAMIVLGVKYPALDRVVFYNPSEADEQLLKDKAAELSHSTADVSGQYFNLLFLAFVLQTLSSRNPDYHLYSTMCYWYAGSTLDCLSLALNKAKQEAESHITGGETRENSDHRGRATFMESKWLKFGCFYKSQVPDALDTLTLRNSEAGTPTEEFMGVVTEAETKTNTFRASLVCGDEDLTLPEHRQEFLRRYLVVDVPIEVGTKDDSYRLSPKPSPGFILMDELALGDDNVNTGMATEARELFYKENRFLVSLKALDAFWNGRYQRYELGDLVKSSIQHIIIAISTDDDQNLYPVMDALQDLDPSAKVRIVLLGFGMSPESEGAFSRVSEDISSWVNSFSQRFSNFKMHKQLLPEDADNHVVTEILNSL</sequence>
<evidence type="ECO:0000313" key="2">
    <source>
        <dbReference type="EnsemblFungi" id="CEF76212"/>
    </source>
</evidence>
<name>A0A098DCN8_GIBZE</name>
<reference evidence="2 3" key="1">
    <citation type="journal article" date="2007" name="Science">
        <title>The Fusarium graminearum genome reveals a link between localized polymorphism and pathogen specialization.</title>
        <authorList>
            <person name="Cuomo C.A."/>
            <person name="Gueldener U."/>
            <person name="Xu J.-R."/>
            <person name="Trail F."/>
            <person name="Turgeon B.G."/>
            <person name="Di Pietro A."/>
            <person name="Walton J.D."/>
            <person name="Ma L.-J."/>
            <person name="Baker S.E."/>
            <person name="Rep M."/>
            <person name="Adam G."/>
            <person name="Antoniw J."/>
            <person name="Baldwin T."/>
            <person name="Calvo S.E."/>
            <person name="Chang Y.-L."/>
            <person name="DeCaprio D."/>
            <person name="Gale L.R."/>
            <person name="Gnerre S."/>
            <person name="Goswami R.S."/>
            <person name="Hammond-Kosack K."/>
            <person name="Harris L.J."/>
            <person name="Hilburn K."/>
            <person name="Kennell J.C."/>
            <person name="Kroken S."/>
            <person name="Magnuson J.K."/>
            <person name="Mannhaupt G."/>
            <person name="Mauceli E.W."/>
            <person name="Mewes H.-W."/>
            <person name="Mitterbauer R."/>
            <person name="Muehlbauer G."/>
            <person name="Muensterkoetter M."/>
            <person name="Nelson D."/>
            <person name="O'Donnell K."/>
            <person name="Ouellet T."/>
            <person name="Qi W."/>
            <person name="Quesneville H."/>
            <person name="Roncero M.I.G."/>
            <person name="Seong K.-Y."/>
            <person name="Tetko I.V."/>
            <person name="Urban M."/>
            <person name="Waalwijk C."/>
            <person name="Ward T.J."/>
            <person name="Yao J."/>
            <person name="Birren B.W."/>
            <person name="Kistler H.C."/>
        </authorList>
    </citation>
    <scope>NUCLEOTIDE SEQUENCE [LARGE SCALE GENOMIC DNA]</scope>
    <source>
        <strain evidence="3">ATCC MYA-4620 / CBS 123657 / FGSC 9075 / NRRL 31084 / PH-1</strain>
        <strain evidence="2">PH-1 / ATCC MYA-4620 / FGSC 9075 / NRRL 31084</strain>
    </source>
</reference>
<evidence type="ECO:0000313" key="3">
    <source>
        <dbReference type="Proteomes" id="UP000070720"/>
    </source>
</evidence>
<keyword evidence="3" id="KW-1185">Reference proteome</keyword>
<protein>
    <submittedName>
        <fullName evidence="1">Chromosome 2, complete genome</fullName>
    </submittedName>
</protein>
<organism evidence="1 3">
    <name type="scientific">Gibberella zeae (strain ATCC MYA-4620 / CBS 123657 / FGSC 9075 / NRRL 31084 / PH-1)</name>
    <name type="common">Wheat head blight fungus</name>
    <name type="synonym">Fusarium graminearum</name>
    <dbReference type="NCBI Taxonomy" id="229533"/>
    <lineage>
        <taxon>Eukaryota</taxon>
        <taxon>Fungi</taxon>
        <taxon>Dikarya</taxon>
        <taxon>Ascomycota</taxon>
        <taxon>Pezizomycotina</taxon>
        <taxon>Sordariomycetes</taxon>
        <taxon>Hypocreomycetidae</taxon>
        <taxon>Hypocreales</taxon>
        <taxon>Nectriaceae</taxon>
        <taxon>Fusarium</taxon>
    </lineage>
</organism>
<evidence type="ECO:0000313" key="1">
    <source>
        <dbReference type="EMBL" id="CEF76212.1"/>
    </source>
</evidence>
<reference evidence="2 3" key="2">
    <citation type="journal article" date="2010" name="Nature">
        <title>Comparative genomics reveals mobile pathogenicity chromosomes in Fusarium.</title>
        <authorList>
            <person name="Ma L.J."/>
            <person name="van der Does H.C."/>
            <person name="Borkovich K.A."/>
            <person name="Coleman J.J."/>
            <person name="Daboussi M.J."/>
            <person name="Di Pietro A."/>
            <person name="Dufresne M."/>
            <person name="Freitag M."/>
            <person name="Grabherr M."/>
            <person name="Henrissat B."/>
            <person name="Houterman P.M."/>
            <person name="Kang S."/>
            <person name="Shim W.B."/>
            <person name="Woloshuk C."/>
            <person name="Xie X."/>
            <person name="Xu J.R."/>
            <person name="Antoniw J."/>
            <person name="Baker S.E."/>
            <person name="Bluhm B.H."/>
            <person name="Breakspear A."/>
            <person name="Brown D.W."/>
            <person name="Butchko R.A."/>
            <person name="Chapman S."/>
            <person name="Coulson R."/>
            <person name="Coutinho P.M."/>
            <person name="Danchin E.G."/>
            <person name="Diener A."/>
            <person name="Gale L.R."/>
            <person name="Gardiner D.M."/>
            <person name="Goff S."/>
            <person name="Hammond-Kosack K.E."/>
            <person name="Hilburn K."/>
            <person name="Hua-Van A."/>
            <person name="Jonkers W."/>
            <person name="Kazan K."/>
            <person name="Kodira C.D."/>
            <person name="Koehrsen M."/>
            <person name="Kumar L."/>
            <person name="Lee Y.H."/>
            <person name="Li L."/>
            <person name="Manners J.M."/>
            <person name="Miranda-Saavedra D."/>
            <person name="Mukherjee M."/>
            <person name="Park G."/>
            <person name="Park J."/>
            <person name="Park S.Y."/>
            <person name="Proctor R.H."/>
            <person name="Regev A."/>
            <person name="Ruiz-Roldan M.C."/>
            <person name="Sain D."/>
            <person name="Sakthikumar S."/>
            <person name="Sykes S."/>
            <person name="Schwartz D.C."/>
            <person name="Turgeon B.G."/>
            <person name="Wapinski I."/>
            <person name="Yoder O."/>
            <person name="Young S."/>
            <person name="Zeng Q."/>
            <person name="Zhou S."/>
            <person name="Galagan J."/>
            <person name="Cuomo C.A."/>
            <person name="Kistler H.C."/>
            <person name="Rep M."/>
        </authorList>
    </citation>
    <scope>GENOME REANNOTATION</scope>
    <source>
        <strain evidence="3">ATCC MYA-4620 / CBS 123657 / FGSC 9075 / NRRL 31084 / PH-1</strain>
        <strain evidence="2">PH-1 / ATCC MYA-4620 / FGSC 9075 / NRRL 31084</strain>
    </source>
</reference>
<dbReference type="Proteomes" id="UP000070720">
    <property type="component" value="Chromosome 2"/>
</dbReference>
<reference evidence="1 3" key="3">
    <citation type="journal article" date="2015" name="BMC Genomics">
        <title>The completed genome sequence of the pathogenic ascomycete fungus Fusarium graminearum.</title>
        <authorList>
            <person name="King R."/>
            <person name="Urban M."/>
            <person name="Hammond-Kosack M.C."/>
            <person name="Hassani-Pak K."/>
            <person name="Hammond-Kosack K.E."/>
        </authorList>
    </citation>
    <scope>NUCLEOTIDE SEQUENCE [LARGE SCALE GENOMIC DNA]</scope>
    <source>
        <strain evidence="3">ATCC MYA-4620 / CBS 123657 / FGSC 9075 / NRRL 31084 / PH-1</strain>
        <strain evidence="1">PH-1</strain>
    </source>
</reference>
<gene>
    <name evidence="2" type="primary">FG07982.1</name>
    <name evidence="1" type="ORF">FGRAMPH1_01T08819</name>
</gene>
<dbReference type="EMBL" id="HG970333">
    <property type="protein sequence ID" value="CEF76212.1"/>
    <property type="molecule type" value="Genomic_DNA"/>
</dbReference>
<dbReference type="AlphaFoldDB" id="A0A098DCN8"/>
<accession>A0A0E0RY87</accession>